<dbReference type="InterPro" id="IPR036390">
    <property type="entry name" value="WH_DNA-bd_sf"/>
</dbReference>
<evidence type="ECO:0000313" key="8">
    <source>
        <dbReference type="EMBL" id="RAQ96190.1"/>
    </source>
</evidence>
<dbReference type="CDD" id="cd07153">
    <property type="entry name" value="Fur_like"/>
    <property type="match status" value="1"/>
</dbReference>
<dbReference type="Gene3D" id="1.10.10.10">
    <property type="entry name" value="Winged helix-like DNA-binding domain superfamily/Winged helix DNA-binding domain"/>
    <property type="match status" value="1"/>
</dbReference>
<dbReference type="Gene3D" id="3.30.1490.190">
    <property type="match status" value="1"/>
</dbReference>
<keyword evidence="9" id="KW-1185">Reference proteome</keyword>
<evidence type="ECO:0000256" key="6">
    <source>
        <dbReference type="ARBA" id="ARBA00023163"/>
    </source>
</evidence>
<protein>
    <recommendedName>
        <fullName evidence="10">Transcriptional repressor</fullName>
    </recommendedName>
</protein>
<evidence type="ECO:0000256" key="7">
    <source>
        <dbReference type="PIRSR" id="PIRSR602481-1"/>
    </source>
</evidence>
<evidence type="ECO:0008006" key="10">
    <source>
        <dbReference type="Google" id="ProtNLM"/>
    </source>
</evidence>
<evidence type="ECO:0000256" key="2">
    <source>
        <dbReference type="ARBA" id="ARBA00022491"/>
    </source>
</evidence>
<dbReference type="SUPFAM" id="SSF46785">
    <property type="entry name" value="Winged helix' DNA-binding domain"/>
    <property type="match status" value="1"/>
</dbReference>
<reference evidence="8 9" key="1">
    <citation type="submission" date="2016-08" db="EMBL/GenBank/DDBJ databases">
        <title>Analysis of Carbohydrate Active Enzymes in Thermogemmatispora T81 Reveals Carbohydrate Degradation Ability.</title>
        <authorList>
            <person name="Tomazini A."/>
            <person name="Lal S."/>
            <person name="Stott M."/>
            <person name="Henrissat B."/>
            <person name="Polikarpov I."/>
            <person name="Sparling R."/>
            <person name="Levin D.B."/>
        </authorList>
    </citation>
    <scope>NUCLEOTIDE SEQUENCE [LARGE SCALE GENOMIC DNA]</scope>
    <source>
        <strain evidence="8 9">T81</strain>
    </source>
</reference>
<dbReference type="GO" id="GO:0045892">
    <property type="term" value="P:negative regulation of DNA-templated transcription"/>
    <property type="evidence" value="ECO:0007669"/>
    <property type="project" value="TreeGrafter"/>
</dbReference>
<dbReference type="EMBL" id="MCIF01000002">
    <property type="protein sequence ID" value="RAQ96190.1"/>
    <property type="molecule type" value="Genomic_DNA"/>
</dbReference>
<proteinExistence type="inferred from homology"/>
<dbReference type="Proteomes" id="UP000248706">
    <property type="component" value="Unassembled WGS sequence"/>
</dbReference>
<accession>A0A328VK81</accession>
<feature type="binding site" evidence="7">
    <location>
        <position position="96"/>
    </location>
    <ligand>
        <name>Zn(2+)</name>
        <dbReference type="ChEBI" id="CHEBI:29105"/>
    </ligand>
</feature>
<dbReference type="InterPro" id="IPR036388">
    <property type="entry name" value="WH-like_DNA-bd_sf"/>
</dbReference>
<dbReference type="GO" id="GO:0000976">
    <property type="term" value="F:transcription cis-regulatory region binding"/>
    <property type="evidence" value="ECO:0007669"/>
    <property type="project" value="TreeGrafter"/>
</dbReference>
<dbReference type="PANTHER" id="PTHR33202:SF7">
    <property type="entry name" value="FERRIC UPTAKE REGULATION PROTEIN"/>
    <property type="match status" value="1"/>
</dbReference>
<comment type="caution">
    <text evidence="8">The sequence shown here is derived from an EMBL/GenBank/DDBJ whole genome shotgun (WGS) entry which is preliminary data.</text>
</comment>
<dbReference type="InterPro" id="IPR043135">
    <property type="entry name" value="Fur_C"/>
</dbReference>
<dbReference type="GO" id="GO:1900376">
    <property type="term" value="P:regulation of secondary metabolite biosynthetic process"/>
    <property type="evidence" value="ECO:0007669"/>
    <property type="project" value="TreeGrafter"/>
</dbReference>
<feature type="binding site" evidence="7">
    <location>
        <position position="99"/>
    </location>
    <ligand>
        <name>Zn(2+)</name>
        <dbReference type="ChEBI" id="CHEBI:29105"/>
    </ligand>
</feature>
<feature type="binding site" evidence="7">
    <location>
        <position position="136"/>
    </location>
    <ligand>
        <name>Zn(2+)</name>
        <dbReference type="ChEBI" id="CHEBI:29105"/>
    </ligand>
</feature>
<dbReference type="PANTHER" id="PTHR33202">
    <property type="entry name" value="ZINC UPTAKE REGULATION PROTEIN"/>
    <property type="match status" value="1"/>
</dbReference>
<evidence type="ECO:0000256" key="3">
    <source>
        <dbReference type="ARBA" id="ARBA00022833"/>
    </source>
</evidence>
<evidence type="ECO:0000313" key="9">
    <source>
        <dbReference type="Proteomes" id="UP000248706"/>
    </source>
</evidence>
<evidence type="ECO:0000256" key="4">
    <source>
        <dbReference type="ARBA" id="ARBA00023015"/>
    </source>
</evidence>
<dbReference type="GO" id="GO:0003700">
    <property type="term" value="F:DNA-binding transcription factor activity"/>
    <property type="evidence" value="ECO:0007669"/>
    <property type="project" value="InterPro"/>
</dbReference>
<keyword evidence="5" id="KW-0238">DNA-binding</keyword>
<comment type="similarity">
    <text evidence="1">Belongs to the Fur family.</text>
</comment>
<dbReference type="OrthoDB" id="8659436at2"/>
<keyword evidence="4" id="KW-0805">Transcription regulation</keyword>
<keyword evidence="2" id="KW-0678">Repressor</keyword>
<keyword evidence="7" id="KW-0479">Metal-binding</keyword>
<organism evidence="8 9">
    <name type="scientific">Thermogemmatispora tikiterensis</name>
    <dbReference type="NCBI Taxonomy" id="1825093"/>
    <lineage>
        <taxon>Bacteria</taxon>
        <taxon>Bacillati</taxon>
        <taxon>Chloroflexota</taxon>
        <taxon>Ktedonobacteria</taxon>
        <taxon>Thermogemmatisporales</taxon>
        <taxon>Thermogemmatisporaceae</taxon>
        <taxon>Thermogemmatispora</taxon>
    </lineage>
</organism>
<sequence length="165" mass="18703">MHHYVKSSSELLRKRGYRLTPQRSMILNVIHEADAHLSIEQISERVQQQNPAVSLSTIYRTLELLKELGLVRENRLPGEPPRYERAPGKAHHHLICRGCHVIIHLDENLLGNLHEDLQQQYGFHGLTLDLVASGYCQACWQKRQSFPSAGESTAGMKSTSTPDES</sequence>
<dbReference type="RefSeq" id="WP_112429560.1">
    <property type="nucleotide sequence ID" value="NZ_MCIF01000002.1"/>
</dbReference>
<dbReference type="Pfam" id="PF01475">
    <property type="entry name" value="FUR"/>
    <property type="match status" value="1"/>
</dbReference>
<dbReference type="AlphaFoldDB" id="A0A328VK81"/>
<name>A0A328VK81_9CHLR</name>
<gene>
    <name evidence="8" type="ORF">A4R35_11660</name>
</gene>
<keyword evidence="6" id="KW-0804">Transcription</keyword>
<evidence type="ECO:0000256" key="1">
    <source>
        <dbReference type="ARBA" id="ARBA00007957"/>
    </source>
</evidence>
<keyword evidence="3 7" id="KW-0862">Zinc</keyword>
<feature type="binding site" evidence="7">
    <location>
        <position position="139"/>
    </location>
    <ligand>
        <name>Zn(2+)</name>
        <dbReference type="ChEBI" id="CHEBI:29105"/>
    </ligand>
</feature>
<dbReference type="GO" id="GO:0008270">
    <property type="term" value="F:zinc ion binding"/>
    <property type="evidence" value="ECO:0007669"/>
    <property type="project" value="TreeGrafter"/>
</dbReference>
<comment type="cofactor">
    <cofactor evidence="7">
        <name>Zn(2+)</name>
        <dbReference type="ChEBI" id="CHEBI:29105"/>
    </cofactor>
    <text evidence="7">Binds 1 zinc ion per subunit.</text>
</comment>
<evidence type="ECO:0000256" key="5">
    <source>
        <dbReference type="ARBA" id="ARBA00023125"/>
    </source>
</evidence>
<dbReference type="InterPro" id="IPR002481">
    <property type="entry name" value="FUR"/>
</dbReference>